<name>A0A3L9DWX4_9STRE</name>
<dbReference type="CDD" id="cd04584">
    <property type="entry name" value="CBS_pair_AcuB_like"/>
    <property type="match status" value="1"/>
</dbReference>
<dbReference type="EMBL" id="RCVM01000003">
    <property type="protein sequence ID" value="RLY04407.1"/>
    <property type="molecule type" value="Genomic_DNA"/>
</dbReference>
<feature type="domain" description="CBS" evidence="3">
    <location>
        <begin position="7"/>
        <end position="63"/>
    </location>
</feature>
<protein>
    <submittedName>
        <fullName evidence="5">CBS domain-containing protein</fullName>
    </submittedName>
</protein>
<dbReference type="SUPFAM" id="SSF55021">
    <property type="entry name" value="ACT-like"/>
    <property type="match status" value="1"/>
</dbReference>
<proteinExistence type="predicted"/>
<dbReference type="CDD" id="cd02116">
    <property type="entry name" value="ACT"/>
    <property type="match status" value="1"/>
</dbReference>
<dbReference type="PROSITE" id="PS51671">
    <property type="entry name" value="ACT"/>
    <property type="match status" value="1"/>
</dbReference>
<gene>
    <name evidence="5" type="ORF">EAF07_02900</name>
</gene>
<dbReference type="PANTHER" id="PTHR43080">
    <property type="entry name" value="CBS DOMAIN-CONTAINING PROTEIN CBSX3, MITOCHONDRIAL"/>
    <property type="match status" value="1"/>
</dbReference>
<dbReference type="PROSITE" id="PS51371">
    <property type="entry name" value="CBS"/>
    <property type="match status" value="2"/>
</dbReference>
<feature type="domain" description="ACT" evidence="4">
    <location>
        <begin position="142"/>
        <end position="214"/>
    </location>
</feature>
<comment type="caution">
    <text evidence="5">The sequence shown here is derived from an EMBL/GenBank/DDBJ whole genome shotgun (WGS) entry which is preliminary data.</text>
</comment>
<dbReference type="SUPFAM" id="SSF54631">
    <property type="entry name" value="CBS-domain pair"/>
    <property type="match status" value="1"/>
</dbReference>
<feature type="domain" description="CBS" evidence="3">
    <location>
        <begin position="81"/>
        <end position="139"/>
    </location>
</feature>
<dbReference type="InterPro" id="IPR002912">
    <property type="entry name" value="ACT_dom"/>
</dbReference>
<organism evidence="5 6">
    <name type="scientific">Streptococcus hillyeri</name>
    <dbReference type="NCBI Taxonomy" id="2282420"/>
    <lineage>
        <taxon>Bacteria</taxon>
        <taxon>Bacillati</taxon>
        <taxon>Bacillota</taxon>
        <taxon>Bacilli</taxon>
        <taxon>Lactobacillales</taxon>
        <taxon>Streptococcaceae</taxon>
        <taxon>Streptococcus</taxon>
    </lineage>
</organism>
<dbReference type="OrthoDB" id="9802114at2"/>
<dbReference type="InterPro" id="IPR000644">
    <property type="entry name" value="CBS_dom"/>
</dbReference>
<dbReference type="RefSeq" id="WP_121834789.1">
    <property type="nucleotide sequence ID" value="NZ_CP163513.1"/>
</dbReference>
<evidence type="ECO:0000256" key="2">
    <source>
        <dbReference type="PROSITE-ProRule" id="PRU00703"/>
    </source>
</evidence>
<reference evidence="5 6" key="1">
    <citation type="submission" date="2018-10" db="EMBL/GenBank/DDBJ databases">
        <title>Streptococcus hillyeri sp. nov., isolated from equine tracheal sample.</title>
        <authorList>
            <person name="Macfadyen A.C."/>
            <person name="Waller A."/>
            <person name="Paterson G.K."/>
        </authorList>
    </citation>
    <scope>NUCLEOTIDE SEQUENCE [LARGE SCALE GENOMIC DNA]</scope>
    <source>
        <strain evidence="5 6">28462</strain>
    </source>
</reference>
<keyword evidence="1 2" id="KW-0129">CBS domain</keyword>
<evidence type="ECO:0000259" key="4">
    <source>
        <dbReference type="PROSITE" id="PS51671"/>
    </source>
</evidence>
<dbReference type="InterPro" id="IPR046342">
    <property type="entry name" value="CBS_dom_sf"/>
</dbReference>
<dbReference type="Pfam" id="PF00571">
    <property type="entry name" value="CBS"/>
    <property type="match status" value="2"/>
</dbReference>
<dbReference type="Gene3D" id="3.30.70.260">
    <property type="match status" value="1"/>
</dbReference>
<dbReference type="SMART" id="SM00116">
    <property type="entry name" value="CBS"/>
    <property type="match status" value="2"/>
</dbReference>
<evidence type="ECO:0000256" key="1">
    <source>
        <dbReference type="ARBA" id="ARBA00023122"/>
    </source>
</evidence>
<dbReference type="Proteomes" id="UP000279194">
    <property type="component" value="Unassembled WGS sequence"/>
</dbReference>
<dbReference type="InterPro" id="IPR051257">
    <property type="entry name" value="Diverse_CBS-Domain"/>
</dbReference>
<dbReference type="Gene3D" id="3.10.580.10">
    <property type="entry name" value="CBS-domain"/>
    <property type="match status" value="1"/>
</dbReference>
<evidence type="ECO:0000313" key="5">
    <source>
        <dbReference type="EMBL" id="RLY04407.1"/>
    </source>
</evidence>
<keyword evidence="6" id="KW-1185">Reference proteome</keyword>
<dbReference type="InterPro" id="IPR045865">
    <property type="entry name" value="ACT-like_dom_sf"/>
</dbReference>
<dbReference type="PANTHER" id="PTHR43080:SF2">
    <property type="entry name" value="CBS DOMAIN-CONTAINING PROTEIN"/>
    <property type="match status" value="1"/>
</dbReference>
<accession>A0A3L9DWX4</accession>
<evidence type="ECO:0000259" key="3">
    <source>
        <dbReference type="PROSITE" id="PS51371"/>
    </source>
</evidence>
<evidence type="ECO:0000313" key="6">
    <source>
        <dbReference type="Proteomes" id="UP000279194"/>
    </source>
</evidence>
<dbReference type="AlphaFoldDB" id="A0A3L9DWX4"/>
<sequence length="219" mass="24376">MAVKDFMTRKVVYVSPETTVAHAADLMREQGLRRLPVIEKDRLVGLVTEGTMAEAQPSKATSLSIYEMNYLLNKTKIRDVMIKDVVTVDPYASLEDAIFLMMTHNVGVLPVAENGYVSGIITDKDIFRTFLRVSGYGEEGIRVRVLTEDSVGVLGKIIKTISDENLNIRRTVIADERHGKVIVEVQIDGTFDLDLLREKLEAQGMTIDSLVKTQAKAGF</sequence>